<name>A0A8B7D562_PHODC</name>
<evidence type="ECO:0000256" key="12">
    <source>
        <dbReference type="SAM" id="MobiDB-lite"/>
    </source>
</evidence>
<comment type="function">
    <text evidence="11">Casein kinases are operationally defined by their preferential utilization of acidic proteins such as caseins as substrates. It can phosphorylate a large number of proteins.</text>
</comment>
<feature type="region of interest" description="Disordered" evidence="12">
    <location>
        <begin position="303"/>
        <end position="457"/>
    </location>
</feature>
<reference evidence="15" key="2">
    <citation type="submission" date="2025-08" db="UniProtKB">
        <authorList>
            <consortium name="RefSeq"/>
        </authorList>
    </citation>
    <scope>IDENTIFICATION</scope>
    <source>
        <tissue evidence="15">Young leaves</tissue>
    </source>
</reference>
<dbReference type="FunFam" id="3.30.200.20:FF:000538">
    <property type="entry name" value="Putative Casein kinase I"/>
    <property type="match status" value="1"/>
</dbReference>
<dbReference type="Gene3D" id="1.10.510.10">
    <property type="entry name" value="Transferase(Phosphotransferase) domain 1"/>
    <property type="match status" value="1"/>
</dbReference>
<dbReference type="FunFam" id="1.10.510.10:FF:000134">
    <property type="entry name" value="Casein kinase I isoform delta-like"/>
    <property type="match status" value="1"/>
</dbReference>
<keyword evidence="7" id="KW-0808">Transferase</keyword>
<evidence type="ECO:0000256" key="9">
    <source>
        <dbReference type="ARBA" id="ARBA00022777"/>
    </source>
</evidence>
<feature type="compositionally biased region" description="Low complexity" evidence="12">
    <location>
        <begin position="381"/>
        <end position="408"/>
    </location>
</feature>
<dbReference type="InterPro" id="IPR050235">
    <property type="entry name" value="CK1_Ser-Thr_kinase"/>
</dbReference>
<dbReference type="SMART" id="SM00220">
    <property type="entry name" value="S_TKc"/>
    <property type="match status" value="1"/>
</dbReference>
<evidence type="ECO:0000256" key="5">
    <source>
        <dbReference type="ARBA" id="ARBA00022490"/>
    </source>
</evidence>
<dbReference type="Proteomes" id="UP000228380">
    <property type="component" value="Chromosome 4"/>
</dbReference>
<evidence type="ECO:0000256" key="2">
    <source>
        <dbReference type="ARBA" id="ARBA00005926"/>
    </source>
</evidence>
<evidence type="ECO:0000313" key="15">
    <source>
        <dbReference type="RefSeq" id="XP_008813454.2"/>
    </source>
</evidence>
<evidence type="ECO:0000256" key="8">
    <source>
        <dbReference type="ARBA" id="ARBA00022741"/>
    </source>
</evidence>
<comment type="similarity">
    <text evidence="2">Belongs to the protein kinase superfamily. CK1 Ser/Thr protein kinase family. Casein kinase I subfamily.</text>
</comment>
<dbReference type="InterPro" id="IPR000719">
    <property type="entry name" value="Prot_kinase_dom"/>
</dbReference>
<evidence type="ECO:0000313" key="14">
    <source>
        <dbReference type="Proteomes" id="UP000228380"/>
    </source>
</evidence>
<dbReference type="EC" id="2.7.11.1" evidence="4"/>
<protein>
    <recommendedName>
        <fullName evidence="4">non-specific serine/threonine protein kinase</fullName>
        <ecNumber evidence="4">2.7.11.1</ecNumber>
    </recommendedName>
</protein>
<keyword evidence="8" id="KW-0547">Nucleotide-binding</keyword>
<dbReference type="InterPro" id="IPR011009">
    <property type="entry name" value="Kinase-like_dom_sf"/>
</dbReference>
<sequence>MEPRVGNKFRLGRKIGSGSFGEIYLGTNTQTNEEVGIKLENVKTKHPQLLYESKLYRILQGGTGIPNVRWFGVEGDYNVLVMDLLGPSLEDLFNFCSRKLSLKTVLMLADQMINRVEFVHSKSFLHRDIKPDNFLMGLGRRANQVYVIDFGLAKKYRDTTTHQHIPYRENKNLTGTARYASVNTHLGIEQSRRDDLESLGYVLMYFLRGSLPWQGLKAGTKKQKYEKISERKVATSIEALCRGYPSEFASYFHYCRSLRFEDKPDYAYLKRLFRDLFIREGFQFDYVFDWTILKYQQSQISSAPPRAPGLGAGPSSGLAPAVANDRQSGGEEGRTSGWSAMDPSRRRVSAPAPAPAANVGSLSKQKTPMRKDPTATKDVMLSSSTFLGRSSGSSRRAAVSSSRDVAASEFDPSRTRTTEASAGTFLKLSGAQRSPPVSSAEHKRTSSGRHPSNIKNYESTLEGIECLNFDSDERVQY</sequence>
<dbReference type="RefSeq" id="XP_008813454.2">
    <property type="nucleotide sequence ID" value="XM_008815232.4"/>
</dbReference>
<reference evidence="14" key="1">
    <citation type="journal article" date="2019" name="Nat. Commun.">
        <title>Genome-wide association mapping of date palm fruit traits.</title>
        <authorList>
            <person name="Hazzouri K.M."/>
            <person name="Gros-Balthazard M."/>
            <person name="Flowers J.M."/>
            <person name="Copetti D."/>
            <person name="Lemansour A."/>
            <person name="Lebrun M."/>
            <person name="Masmoudi K."/>
            <person name="Ferrand S."/>
            <person name="Dhar M.I."/>
            <person name="Fresquez Z.A."/>
            <person name="Rosas U."/>
            <person name="Zhang J."/>
            <person name="Talag J."/>
            <person name="Lee S."/>
            <person name="Kudrna D."/>
            <person name="Powell R.F."/>
            <person name="Leitch I.J."/>
            <person name="Krueger R.R."/>
            <person name="Wing R.A."/>
            <person name="Amiri K.M.A."/>
            <person name="Purugganan M.D."/>
        </authorList>
    </citation>
    <scope>NUCLEOTIDE SEQUENCE [LARGE SCALE GENOMIC DNA]</scope>
    <source>
        <strain evidence="14">cv. Khalas</strain>
    </source>
</reference>
<comment type="subcellular location">
    <subcellularLocation>
        <location evidence="1">Cytoplasm</location>
    </subcellularLocation>
</comment>
<dbReference type="PROSITE" id="PS50011">
    <property type="entry name" value="PROTEIN_KINASE_DOM"/>
    <property type="match status" value="1"/>
</dbReference>
<evidence type="ECO:0000259" key="13">
    <source>
        <dbReference type="PROSITE" id="PS50011"/>
    </source>
</evidence>
<dbReference type="PANTHER" id="PTHR11909">
    <property type="entry name" value="CASEIN KINASE-RELATED"/>
    <property type="match status" value="1"/>
</dbReference>
<feature type="domain" description="Protein kinase" evidence="13">
    <location>
        <begin position="9"/>
        <end position="278"/>
    </location>
</feature>
<comment type="subunit">
    <text evidence="3">Monomer.</text>
</comment>
<keyword evidence="5" id="KW-0963">Cytoplasm</keyword>
<evidence type="ECO:0000256" key="11">
    <source>
        <dbReference type="ARBA" id="ARBA00024949"/>
    </source>
</evidence>
<evidence type="ECO:0000256" key="3">
    <source>
        <dbReference type="ARBA" id="ARBA00011245"/>
    </source>
</evidence>
<dbReference type="PROSITE" id="PS00108">
    <property type="entry name" value="PROTEIN_KINASE_ST"/>
    <property type="match status" value="1"/>
</dbReference>
<keyword evidence="6" id="KW-0723">Serine/threonine-protein kinase</keyword>
<keyword evidence="10" id="KW-0067">ATP-binding</keyword>
<dbReference type="GeneID" id="103724077"/>
<accession>A0A8B7D562</accession>
<dbReference type="GO" id="GO:0005524">
    <property type="term" value="F:ATP binding"/>
    <property type="evidence" value="ECO:0007669"/>
    <property type="project" value="UniProtKB-KW"/>
</dbReference>
<dbReference type="Pfam" id="PF00069">
    <property type="entry name" value="Pkinase"/>
    <property type="match status" value="1"/>
</dbReference>
<dbReference type="SUPFAM" id="SSF56112">
    <property type="entry name" value="Protein kinase-like (PK-like)"/>
    <property type="match status" value="1"/>
</dbReference>
<gene>
    <name evidence="15" type="primary">LOC103724077</name>
</gene>
<evidence type="ECO:0000256" key="10">
    <source>
        <dbReference type="ARBA" id="ARBA00022840"/>
    </source>
</evidence>
<dbReference type="CDD" id="cd14125">
    <property type="entry name" value="STKc_CK1_delta_epsilon"/>
    <property type="match status" value="1"/>
</dbReference>
<feature type="compositionally biased region" description="Polar residues" evidence="12">
    <location>
        <begin position="448"/>
        <end position="457"/>
    </location>
</feature>
<keyword evidence="14" id="KW-1185">Reference proteome</keyword>
<proteinExistence type="inferred from homology"/>
<evidence type="ECO:0000256" key="1">
    <source>
        <dbReference type="ARBA" id="ARBA00004496"/>
    </source>
</evidence>
<dbReference type="InterPro" id="IPR008271">
    <property type="entry name" value="Ser/Thr_kinase_AS"/>
</dbReference>
<dbReference type="OrthoDB" id="5800476at2759"/>
<dbReference type="GO" id="GO:0004674">
    <property type="term" value="F:protein serine/threonine kinase activity"/>
    <property type="evidence" value="ECO:0007669"/>
    <property type="project" value="UniProtKB-KW"/>
</dbReference>
<keyword evidence="9" id="KW-0418">Kinase</keyword>
<dbReference type="GO" id="GO:0005737">
    <property type="term" value="C:cytoplasm"/>
    <property type="evidence" value="ECO:0007669"/>
    <property type="project" value="UniProtKB-SubCell"/>
</dbReference>
<dbReference type="AlphaFoldDB" id="A0A8B7D562"/>
<evidence type="ECO:0000256" key="6">
    <source>
        <dbReference type="ARBA" id="ARBA00022527"/>
    </source>
</evidence>
<organism evidence="14 15">
    <name type="scientific">Phoenix dactylifera</name>
    <name type="common">Date palm</name>
    <dbReference type="NCBI Taxonomy" id="42345"/>
    <lineage>
        <taxon>Eukaryota</taxon>
        <taxon>Viridiplantae</taxon>
        <taxon>Streptophyta</taxon>
        <taxon>Embryophyta</taxon>
        <taxon>Tracheophyta</taxon>
        <taxon>Spermatophyta</taxon>
        <taxon>Magnoliopsida</taxon>
        <taxon>Liliopsida</taxon>
        <taxon>Arecaceae</taxon>
        <taxon>Coryphoideae</taxon>
        <taxon>Phoeniceae</taxon>
        <taxon>Phoenix</taxon>
    </lineage>
</organism>
<evidence type="ECO:0000256" key="7">
    <source>
        <dbReference type="ARBA" id="ARBA00022679"/>
    </source>
</evidence>
<dbReference type="KEGG" id="pda:103724077"/>
<evidence type="ECO:0000256" key="4">
    <source>
        <dbReference type="ARBA" id="ARBA00012513"/>
    </source>
</evidence>